<dbReference type="SUPFAM" id="SSF75217">
    <property type="entry name" value="alpha/beta knot"/>
    <property type="match status" value="1"/>
</dbReference>
<dbReference type="GO" id="GO:0005829">
    <property type="term" value="C:cytosol"/>
    <property type="evidence" value="ECO:0007669"/>
    <property type="project" value="TreeGrafter"/>
</dbReference>
<dbReference type="OrthoDB" id="9785673at2"/>
<feature type="region of interest" description="Disordered" evidence="3">
    <location>
        <begin position="278"/>
        <end position="302"/>
    </location>
</feature>
<dbReference type="RefSeq" id="WP_145034856.1">
    <property type="nucleotide sequence ID" value="NZ_CP036271.1"/>
</dbReference>
<dbReference type="Pfam" id="PF08032">
    <property type="entry name" value="SpoU_sub_bind"/>
    <property type="match status" value="1"/>
</dbReference>
<dbReference type="InParanoid" id="A0A517SN12"/>
<dbReference type="InterPro" id="IPR004441">
    <property type="entry name" value="rRNA_MeTrfase_TrmH"/>
</dbReference>
<gene>
    <name evidence="5" type="primary">rlmB_3</name>
    <name evidence="5" type="ORF">Pan44_55800</name>
</gene>
<dbReference type="GO" id="GO:0006396">
    <property type="term" value="P:RNA processing"/>
    <property type="evidence" value="ECO:0007669"/>
    <property type="project" value="InterPro"/>
</dbReference>
<dbReference type="CDD" id="cd18095">
    <property type="entry name" value="SpoU-like_rRNA-MTase"/>
    <property type="match status" value="1"/>
</dbReference>
<dbReference type="GO" id="GO:0003723">
    <property type="term" value="F:RNA binding"/>
    <property type="evidence" value="ECO:0007669"/>
    <property type="project" value="InterPro"/>
</dbReference>
<dbReference type="PANTHER" id="PTHR46429">
    <property type="entry name" value="23S RRNA (GUANOSINE-2'-O-)-METHYLTRANSFERASE RLMB"/>
    <property type="match status" value="1"/>
</dbReference>
<feature type="region of interest" description="Disordered" evidence="3">
    <location>
        <begin position="1"/>
        <end position="42"/>
    </location>
</feature>
<dbReference type="EMBL" id="CP036271">
    <property type="protein sequence ID" value="QDT57511.1"/>
    <property type="molecule type" value="Genomic_DNA"/>
</dbReference>
<dbReference type="GO" id="GO:0032259">
    <property type="term" value="P:methylation"/>
    <property type="evidence" value="ECO:0007669"/>
    <property type="project" value="UniProtKB-KW"/>
</dbReference>
<dbReference type="InterPro" id="IPR029064">
    <property type="entry name" value="Ribosomal_eL30-like_sf"/>
</dbReference>
<dbReference type="Gene3D" id="3.30.1330.30">
    <property type="match status" value="1"/>
</dbReference>
<dbReference type="SUPFAM" id="SSF55315">
    <property type="entry name" value="L30e-like"/>
    <property type="match status" value="1"/>
</dbReference>
<dbReference type="Proteomes" id="UP000315700">
    <property type="component" value="Chromosome"/>
</dbReference>
<sequence>MKYRSTDRHRPKDARPRPHGAKEHRGRRPSPRPSDQDEQKYHGRHACHALFAKRPDDIIRVYVDQPRVKEFSALLKWCAEQRRAYHIVEEENLERLAETVHHQGIVVLARRQVDLTDDRLLDAIRTGRVAGSLLYLDGVQNPHNLGAILRTSAHFGIGAVLGQREQLPGVTASAARVAEGGAETVPLARLHDPATVLLQLKGLGYRLFATASGAGGNLYRAGLTPRSVIILGNEVHGVSPEIAALADESLQIPGTGAVESLNVGVACAILISEVARRAHTAEKPQPHPPGRPPYRGPRRKQR</sequence>
<feature type="compositionally biased region" description="Basic and acidic residues" evidence="3">
    <location>
        <begin position="1"/>
        <end position="23"/>
    </location>
</feature>
<name>A0A517SN12_9PLAN</name>
<evidence type="ECO:0000256" key="3">
    <source>
        <dbReference type="SAM" id="MobiDB-lite"/>
    </source>
</evidence>
<evidence type="ECO:0000256" key="1">
    <source>
        <dbReference type="ARBA" id="ARBA00022603"/>
    </source>
</evidence>
<dbReference type="InterPro" id="IPR001537">
    <property type="entry name" value="SpoU_MeTrfase"/>
</dbReference>
<proteinExistence type="predicted"/>
<accession>A0A517SN12</accession>
<evidence type="ECO:0000259" key="4">
    <source>
        <dbReference type="SMART" id="SM00967"/>
    </source>
</evidence>
<dbReference type="GO" id="GO:0008173">
    <property type="term" value="F:RNA methyltransferase activity"/>
    <property type="evidence" value="ECO:0007669"/>
    <property type="project" value="InterPro"/>
</dbReference>
<dbReference type="InterPro" id="IPR029028">
    <property type="entry name" value="Alpha/beta_knot_MTases"/>
</dbReference>
<evidence type="ECO:0000313" key="5">
    <source>
        <dbReference type="EMBL" id="QDT57511.1"/>
    </source>
</evidence>
<reference evidence="5 6" key="1">
    <citation type="submission" date="2019-02" db="EMBL/GenBank/DDBJ databases">
        <title>Deep-cultivation of Planctomycetes and their phenomic and genomic characterization uncovers novel biology.</title>
        <authorList>
            <person name="Wiegand S."/>
            <person name="Jogler M."/>
            <person name="Boedeker C."/>
            <person name="Pinto D."/>
            <person name="Vollmers J."/>
            <person name="Rivas-Marin E."/>
            <person name="Kohn T."/>
            <person name="Peeters S.H."/>
            <person name="Heuer A."/>
            <person name="Rast P."/>
            <person name="Oberbeckmann S."/>
            <person name="Bunk B."/>
            <person name="Jeske O."/>
            <person name="Meyerdierks A."/>
            <person name="Storesund J.E."/>
            <person name="Kallscheuer N."/>
            <person name="Luecker S."/>
            <person name="Lage O.M."/>
            <person name="Pohl T."/>
            <person name="Merkel B.J."/>
            <person name="Hornburger P."/>
            <person name="Mueller R.-W."/>
            <person name="Bruemmer F."/>
            <person name="Labrenz M."/>
            <person name="Spormann A.M."/>
            <person name="Op den Camp H."/>
            <person name="Overmann J."/>
            <person name="Amann R."/>
            <person name="Jetten M.S.M."/>
            <person name="Mascher T."/>
            <person name="Medema M.H."/>
            <person name="Devos D.P."/>
            <person name="Kaster A.-K."/>
            <person name="Ovreas L."/>
            <person name="Rohde M."/>
            <person name="Galperin M.Y."/>
            <person name="Jogler C."/>
        </authorList>
    </citation>
    <scope>NUCLEOTIDE SEQUENCE [LARGE SCALE GENOMIC DNA]</scope>
    <source>
        <strain evidence="5 6">Pan44</strain>
    </source>
</reference>
<dbReference type="PANTHER" id="PTHR46429:SF2">
    <property type="entry name" value="TRNA_RRNA METHYLTRANSFERASE"/>
    <property type="match status" value="1"/>
</dbReference>
<keyword evidence="2 5" id="KW-0808">Transferase</keyword>
<protein>
    <submittedName>
        <fullName evidence="5">23S rRNA (Guanosine-2'-O-)-methyltransferase RlmB</fullName>
        <ecNumber evidence="5">2.1.1.185</ecNumber>
    </submittedName>
</protein>
<dbReference type="InterPro" id="IPR029026">
    <property type="entry name" value="tRNA_m1G_MTases_N"/>
</dbReference>
<evidence type="ECO:0000313" key="6">
    <source>
        <dbReference type="Proteomes" id="UP000315700"/>
    </source>
</evidence>
<dbReference type="Gene3D" id="3.40.1280.10">
    <property type="match status" value="1"/>
</dbReference>
<dbReference type="AlphaFoldDB" id="A0A517SN12"/>
<dbReference type="EC" id="2.1.1.185" evidence="5"/>
<dbReference type="SMART" id="SM00967">
    <property type="entry name" value="SpoU_sub_bind"/>
    <property type="match status" value="1"/>
</dbReference>
<feature type="domain" description="RNA 2-O ribose methyltransferase substrate binding" evidence="4">
    <location>
        <begin position="40"/>
        <end position="115"/>
    </location>
</feature>
<feature type="compositionally biased region" description="Pro residues" evidence="3">
    <location>
        <begin position="286"/>
        <end position="295"/>
    </location>
</feature>
<organism evidence="5 6">
    <name type="scientific">Caulifigura coniformis</name>
    <dbReference type="NCBI Taxonomy" id="2527983"/>
    <lineage>
        <taxon>Bacteria</taxon>
        <taxon>Pseudomonadati</taxon>
        <taxon>Planctomycetota</taxon>
        <taxon>Planctomycetia</taxon>
        <taxon>Planctomycetales</taxon>
        <taxon>Planctomycetaceae</taxon>
        <taxon>Caulifigura</taxon>
    </lineage>
</organism>
<dbReference type="InterPro" id="IPR013123">
    <property type="entry name" value="SpoU_subst-bd"/>
</dbReference>
<dbReference type="FunCoup" id="A0A517SN12">
    <property type="interactions" value="202"/>
</dbReference>
<keyword evidence="6" id="KW-1185">Reference proteome</keyword>
<dbReference type="KEGG" id="ccos:Pan44_55800"/>
<evidence type="ECO:0000256" key="2">
    <source>
        <dbReference type="ARBA" id="ARBA00022679"/>
    </source>
</evidence>
<dbReference type="Pfam" id="PF00588">
    <property type="entry name" value="SpoU_methylase"/>
    <property type="match status" value="1"/>
</dbReference>
<keyword evidence="1 5" id="KW-0489">Methyltransferase</keyword>